<proteinExistence type="predicted"/>
<keyword evidence="1" id="KW-0812">Transmembrane</keyword>
<dbReference type="Proteomes" id="UP000546324">
    <property type="component" value="Unassembled WGS sequence"/>
</dbReference>
<dbReference type="EMBL" id="JACHMQ010000001">
    <property type="protein sequence ID" value="MBB6398422.1"/>
    <property type="molecule type" value="Genomic_DNA"/>
</dbReference>
<keyword evidence="1" id="KW-0472">Membrane</keyword>
<reference evidence="2 3" key="1">
    <citation type="submission" date="2020-08" db="EMBL/GenBank/DDBJ databases">
        <title>Sequencing the genomes of 1000 actinobacteria strains.</title>
        <authorList>
            <person name="Klenk H.-P."/>
        </authorList>
    </citation>
    <scope>NUCLEOTIDE SEQUENCE [LARGE SCALE GENOMIC DNA]</scope>
    <source>
        <strain evidence="2 3">DSM 43675</strain>
    </source>
</reference>
<protein>
    <submittedName>
        <fullName evidence="2">Uncharacterized protein</fullName>
    </submittedName>
</protein>
<keyword evidence="3" id="KW-1185">Reference proteome</keyword>
<feature type="transmembrane region" description="Helical" evidence="1">
    <location>
        <begin position="23"/>
        <end position="45"/>
    </location>
</feature>
<comment type="caution">
    <text evidence="2">The sequence shown here is derived from an EMBL/GenBank/DDBJ whole genome shotgun (WGS) entry which is preliminary data.</text>
</comment>
<organism evidence="2 3">
    <name type="scientific">Actinomadura coerulea</name>
    <dbReference type="NCBI Taxonomy" id="46159"/>
    <lineage>
        <taxon>Bacteria</taxon>
        <taxon>Bacillati</taxon>
        <taxon>Actinomycetota</taxon>
        <taxon>Actinomycetes</taxon>
        <taxon>Streptosporangiales</taxon>
        <taxon>Thermomonosporaceae</taxon>
        <taxon>Actinomadura</taxon>
    </lineage>
</organism>
<name>A0A7X0G475_9ACTN</name>
<evidence type="ECO:0000313" key="3">
    <source>
        <dbReference type="Proteomes" id="UP000546324"/>
    </source>
</evidence>
<dbReference type="AlphaFoldDB" id="A0A7X0G475"/>
<dbReference type="RefSeq" id="WP_185035391.1">
    <property type="nucleotide sequence ID" value="NZ_JACHMQ010000001.1"/>
</dbReference>
<evidence type="ECO:0000313" key="2">
    <source>
        <dbReference type="EMBL" id="MBB6398422.1"/>
    </source>
</evidence>
<accession>A0A7X0G475</accession>
<evidence type="ECO:0000256" key="1">
    <source>
        <dbReference type="SAM" id="Phobius"/>
    </source>
</evidence>
<sequence>MERSREAAVASGGKRAMSGPKGFAIVIGGMFGIMLVLWTLAAIAAP</sequence>
<keyword evidence="1" id="KW-1133">Transmembrane helix</keyword>
<gene>
    <name evidence="2" type="ORF">BKA00_005336</name>
</gene>